<protein>
    <recommendedName>
        <fullName evidence="3">DinB superfamily protein</fullName>
    </recommendedName>
</protein>
<evidence type="ECO:0000313" key="1">
    <source>
        <dbReference type="EMBL" id="GID09532.1"/>
    </source>
</evidence>
<dbReference type="Gene3D" id="1.20.120.450">
    <property type="entry name" value="dinb family like domain"/>
    <property type="match status" value="1"/>
</dbReference>
<dbReference type="Pfam" id="PF04978">
    <property type="entry name" value="MST"/>
    <property type="match status" value="1"/>
</dbReference>
<dbReference type="AlphaFoldDB" id="A0A8J3NAG4"/>
<sequence length="168" mass="18084">MSVERQRGDQRPPVVEAGERETLVAFLDYVRDAVLAKVDGLDAARAAAPGVESGTSVLGLLRHLAGAETHWFAWAYAGEDVPFPDMDMRLAPGDTLEGVTAAYRAAIARSNAIIAGCPDLSARTARAASTPPRVRTMRWVLVHMIEETARHAGHADILREQLDGSTGR</sequence>
<name>A0A8J3NAG4_9ACTN</name>
<dbReference type="RefSeq" id="WP_203654374.1">
    <property type="nucleotide sequence ID" value="NZ_BAAAZM010000010.1"/>
</dbReference>
<dbReference type="InterPro" id="IPR034660">
    <property type="entry name" value="DinB/YfiT-like"/>
</dbReference>
<dbReference type="Proteomes" id="UP000612808">
    <property type="component" value="Unassembled WGS sequence"/>
</dbReference>
<reference evidence="1" key="1">
    <citation type="submission" date="2021-01" db="EMBL/GenBank/DDBJ databases">
        <title>Whole genome shotgun sequence of Actinocatenispora rupis NBRC 107355.</title>
        <authorList>
            <person name="Komaki H."/>
            <person name="Tamura T."/>
        </authorList>
    </citation>
    <scope>NUCLEOTIDE SEQUENCE</scope>
    <source>
        <strain evidence="1">NBRC 107355</strain>
    </source>
</reference>
<gene>
    <name evidence="1" type="ORF">Aru02nite_04210</name>
</gene>
<dbReference type="InterPro" id="IPR007061">
    <property type="entry name" value="MST-like"/>
</dbReference>
<evidence type="ECO:0000313" key="2">
    <source>
        <dbReference type="Proteomes" id="UP000612808"/>
    </source>
</evidence>
<keyword evidence="2" id="KW-1185">Reference proteome</keyword>
<comment type="caution">
    <text evidence="1">The sequence shown here is derived from an EMBL/GenBank/DDBJ whole genome shotgun (WGS) entry which is preliminary data.</text>
</comment>
<evidence type="ECO:0008006" key="3">
    <source>
        <dbReference type="Google" id="ProtNLM"/>
    </source>
</evidence>
<organism evidence="1 2">
    <name type="scientific">Actinocatenispora rupis</name>
    <dbReference type="NCBI Taxonomy" id="519421"/>
    <lineage>
        <taxon>Bacteria</taxon>
        <taxon>Bacillati</taxon>
        <taxon>Actinomycetota</taxon>
        <taxon>Actinomycetes</taxon>
        <taxon>Micromonosporales</taxon>
        <taxon>Micromonosporaceae</taxon>
        <taxon>Actinocatenispora</taxon>
    </lineage>
</organism>
<dbReference type="EMBL" id="BOMB01000001">
    <property type="protein sequence ID" value="GID09532.1"/>
    <property type="molecule type" value="Genomic_DNA"/>
</dbReference>
<accession>A0A8J3NAG4</accession>
<proteinExistence type="predicted"/>
<dbReference type="SUPFAM" id="SSF109854">
    <property type="entry name" value="DinB/YfiT-like putative metalloenzymes"/>
    <property type="match status" value="1"/>
</dbReference>